<protein>
    <submittedName>
        <fullName evidence="2">Helix-turn-helix</fullName>
    </submittedName>
</protein>
<comment type="caution">
    <text evidence="2">The sequence shown here is derived from an EMBL/GenBank/DDBJ whole genome shotgun (WGS) entry which is preliminary data.</text>
</comment>
<dbReference type="SUPFAM" id="SSF47413">
    <property type="entry name" value="lambda repressor-like DNA-binding domains"/>
    <property type="match status" value="1"/>
</dbReference>
<feature type="domain" description="HTH cro/C1-type" evidence="1">
    <location>
        <begin position="13"/>
        <end position="41"/>
    </location>
</feature>
<dbReference type="Pfam" id="PF01381">
    <property type="entry name" value="HTH_3"/>
    <property type="match status" value="1"/>
</dbReference>
<accession>A0A1H5MUW4</accession>
<dbReference type="InterPro" id="IPR001387">
    <property type="entry name" value="Cro/C1-type_HTH"/>
</dbReference>
<evidence type="ECO:0000313" key="3">
    <source>
        <dbReference type="Proteomes" id="UP000183613"/>
    </source>
</evidence>
<dbReference type="GO" id="GO:0003677">
    <property type="term" value="F:DNA binding"/>
    <property type="evidence" value="ECO:0007669"/>
    <property type="project" value="InterPro"/>
</dbReference>
<proteinExistence type="predicted"/>
<organism evidence="2 3">
    <name type="scientific">Pseudomonas deceptionensis</name>
    <dbReference type="NCBI Taxonomy" id="882211"/>
    <lineage>
        <taxon>Bacteria</taxon>
        <taxon>Pseudomonadati</taxon>
        <taxon>Pseudomonadota</taxon>
        <taxon>Gammaproteobacteria</taxon>
        <taxon>Pseudomonadales</taxon>
        <taxon>Pseudomonadaceae</taxon>
        <taxon>Pseudomonas</taxon>
    </lineage>
</organism>
<gene>
    <name evidence="2" type="ORF">SAMN04489800_2902</name>
</gene>
<evidence type="ECO:0000313" key="2">
    <source>
        <dbReference type="EMBL" id="SEE93086.1"/>
    </source>
</evidence>
<dbReference type="AlphaFoldDB" id="A0A1H5MUW4"/>
<name>A0A1H5MUW4_PSEDM</name>
<dbReference type="Proteomes" id="UP000183613">
    <property type="component" value="Unassembled WGS sequence"/>
</dbReference>
<sequence length="68" mass="7410">MTDMTIQEMLAKLLLSGMSQRDIAQKVGTTQPTINRATKGSDIRYVTGKAIECLYLQMTDAADIESAA</sequence>
<dbReference type="InterPro" id="IPR010982">
    <property type="entry name" value="Lambda_DNA-bd_dom_sf"/>
</dbReference>
<reference evidence="2" key="1">
    <citation type="submission" date="2016-10" db="EMBL/GenBank/DDBJ databases">
        <authorList>
            <person name="Varghese N."/>
            <person name="Submissions S."/>
        </authorList>
    </citation>
    <scope>NUCLEOTIDE SEQUENCE [LARGE SCALE GENOMIC DNA]</scope>
    <source>
        <strain evidence="2">LMG 25555</strain>
    </source>
</reference>
<keyword evidence="3" id="KW-1185">Reference proteome</keyword>
<dbReference type="EMBL" id="FNUD01000002">
    <property type="protein sequence ID" value="SEE93086.1"/>
    <property type="molecule type" value="Genomic_DNA"/>
</dbReference>
<evidence type="ECO:0000259" key="1">
    <source>
        <dbReference type="Pfam" id="PF01381"/>
    </source>
</evidence>